<dbReference type="Pfam" id="PF02391">
    <property type="entry name" value="MoaE"/>
    <property type="match status" value="1"/>
</dbReference>
<dbReference type="Gene3D" id="3.90.1170.40">
    <property type="entry name" value="Molybdopterin biosynthesis MoaE subunit"/>
    <property type="match status" value="1"/>
</dbReference>
<dbReference type="Proteomes" id="UP000199671">
    <property type="component" value="Unassembled WGS sequence"/>
</dbReference>
<accession>A0A1H0DML8</accession>
<dbReference type="EMBL" id="FNHU01000007">
    <property type="protein sequence ID" value="SDM80768.1"/>
    <property type="molecule type" value="Genomic_DNA"/>
</dbReference>
<dbReference type="EMBL" id="FNIM01000011">
    <property type="protein sequence ID" value="SDN71309.1"/>
    <property type="molecule type" value="Genomic_DNA"/>
</dbReference>
<reference evidence="2 4" key="2">
    <citation type="submission" date="2016-10" db="EMBL/GenBank/DDBJ databases">
        <authorList>
            <person name="de Groot N.N."/>
        </authorList>
    </citation>
    <scope>NUCLEOTIDE SEQUENCE [LARGE SCALE GENOMIC DNA]</scope>
    <source>
        <strain evidence="2">DSM 27982</strain>
        <strain evidence="1 4">KPR-7B</strain>
    </source>
</reference>
<evidence type="ECO:0000313" key="4">
    <source>
        <dbReference type="Proteomes" id="UP000199671"/>
    </source>
</evidence>
<proteinExistence type="predicted"/>
<evidence type="ECO:0000313" key="3">
    <source>
        <dbReference type="Proteomes" id="UP000198541"/>
    </source>
</evidence>
<dbReference type="InterPro" id="IPR003448">
    <property type="entry name" value="Mopterin_biosynth_MoaE"/>
</dbReference>
<dbReference type="STRING" id="332524.SAMN04487766_10737"/>
<dbReference type="Proteomes" id="UP000198541">
    <property type="component" value="Unassembled WGS sequence"/>
</dbReference>
<dbReference type="SUPFAM" id="SSF54690">
    <property type="entry name" value="Molybdopterin synthase subunit MoaE"/>
    <property type="match status" value="1"/>
</dbReference>
<protein>
    <submittedName>
        <fullName evidence="1">Molybdopterin synthase catalytic subunit</fullName>
    </submittedName>
    <submittedName>
        <fullName evidence="2">Molybdopterin synthase subunit MoaE</fullName>
    </submittedName>
</protein>
<reference evidence="3" key="1">
    <citation type="submission" date="2016-10" db="EMBL/GenBank/DDBJ databases">
        <authorList>
            <person name="Varghese N."/>
            <person name="Submissions S."/>
        </authorList>
    </citation>
    <scope>NUCLEOTIDE SEQUENCE [LARGE SCALE GENOMIC DNA]</scope>
    <source>
        <strain evidence="3">DSM 27982</strain>
    </source>
</reference>
<dbReference type="PANTHER" id="PTHR23404">
    <property type="entry name" value="MOLYBDOPTERIN SYNTHASE RELATED"/>
    <property type="match status" value="1"/>
</dbReference>
<dbReference type="InterPro" id="IPR036563">
    <property type="entry name" value="MoaE_sf"/>
</dbReference>
<sequence length="158" mass="16140">MTQADSPPGLRHAAETPSSARIVCAEVSSAPVDTGRLTAAVADPAAGAVVTFDGRVRNHDDGRGVTAILYSAHPSADEVIGTIAAQIAAREGLRALAVAHRVGELAVGETALAVAVSADHRAAAFAAVGDLVEKIKASLPIWKQQVFADGTRAWSNTP</sequence>
<evidence type="ECO:0000313" key="2">
    <source>
        <dbReference type="EMBL" id="SDN71309.1"/>
    </source>
</evidence>
<dbReference type="AlphaFoldDB" id="A0A1H0DML8"/>
<organism evidence="2 3">
    <name type="scientific">Actinomyces ruminicola</name>
    <dbReference type="NCBI Taxonomy" id="332524"/>
    <lineage>
        <taxon>Bacteria</taxon>
        <taxon>Bacillati</taxon>
        <taxon>Actinomycetota</taxon>
        <taxon>Actinomycetes</taxon>
        <taxon>Actinomycetales</taxon>
        <taxon>Actinomycetaceae</taxon>
        <taxon>Actinomyces</taxon>
    </lineage>
</organism>
<dbReference type="CDD" id="cd00756">
    <property type="entry name" value="MoaE"/>
    <property type="match status" value="1"/>
</dbReference>
<dbReference type="GO" id="GO:0006777">
    <property type="term" value="P:Mo-molybdopterin cofactor biosynthetic process"/>
    <property type="evidence" value="ECO:0007669"/>
    <property type="project" value="InterPro"/>
</dbReference>
<dbReference type="OrthoDB" id="9794429at2"/>
<keyword evidence="3" id="KW-1185">Reference proteome</keyword>
<gene>
    <name evidence="1" type="ORF">SAMN04487766_10737</name>
    <name evidence="2" type="ORF">SAMN05216355_11131</name>
</gene>
<evidence type="ECO:0000313" key="1">
    <source>
        <dbReference type="EMBL" id="SDM80768.1"/>
    </source>
</evidence>
<name>A0A1H0DML8_9ACTO</name>